<dbReference type="EMBL" id="JBHSXL010000004">
    <property type="protein sequence ID" value="MFC6892060.1"/>
    <property type="molecule type" value="Genomic_DNA"/>
</dbReference>
<accession>A0ABD5URQ9</accession>
<proteinExistence type="predicted"/>
<dbReference type="Pfam" id="PF07849">
    <property type="entry name" value="DUF1641"/>
    <property type="match status" value="1"/>
</dbReference>
<evidence type="ECO:0000313" key="1">
    <source>
        <dbReference type="EMBL" id="MFC6892060.1"/>
    </source>
</evidence>
<reference evidence="1 2" key="1">
    <citation type="journal article" date="2019" name="Int. J. Syst. Evol. Microbiol.">
        <title>The Global Catalogue of Microorganisms (GCM) 10K type strain sequencing project: providing services to taxonomists for standard genome sequencing and annotation.</title>
        <authorList>
            <consortium name="The Broad Institute Genomics Platform"/>
            <consortium name="The Broad Institute Genome Sequencing Center for Infectious Disease"/>
            <person name="Wu L."/>
            <person name="Ma J."/>
        </authorList>
    </citation>
    <scope>NUCLEOTIDE SEQUENCE [LARGE SCALE GENOMIC DNA]</scope>
    <source>
        <strain evidence="1 2">SKJ47</strain>
    </source>
</reference>
<keyword evidence="2" id="KW-1185">Reference proteome</keyword>
<dbReference type="InterPro" id="IPR012440">
    <property type="entry name" value="DUF1641"/>
</dbReference>
<dbReference type="Proteomes" id="UP001596296">
    <property type="component" value="Unassembled WGS sequence"/>
</dbReference>
<organism evidence="1 2">
    <name type="scientific">Halopenitus salinus</name>
    <dbReference type="NCBI Taxonomy" id="1198295"/>
    <lineage>
        <taxon>Archaea</taxon>
        <taxon>Methanobacteriati</taxon>
        <taxon>Methanobacteriota</taxon>
        <taxon>Stenosarchaea group</taxon>
        <taxon>Halobacteria</taxon>
        <taxon>Halobacteriales</taxon>
        <taxon>Haloferacaceae</taxon>
        <taxon>Halopenitus</taxon>
    </lineage>
</organism>
<gene>
    <name evidence="1" type="ORF">ACFQE9_05455</name>
</gene>
<evidence type="ECO:0000313" key="2">
    <source>
        <dbReference type="Proteomes" id="UP001596296"/>
    </source>
</evidence>
<name>A0ABD5URQ9_9EURY</name>
<comment type="caution">
    <text evidence="1">The sequence shown here is derived from an EMBL/GenBank/DDBJ whole genome shotgun (WGS) entry which is preliminary data.</text>
</comment>
<dbReference type="RefSeq" id="WP_379741518.1">
    <property type="nucleotide sequence ID" value="NZ_JBHSVN010000001.1"/>
</dbReference>
<sequence length="88" mass="10052">MHGRPRRRDGRPSVRWLDGSFVWRDGRLVRFGRWSVRSVRGPEGTTDSGVWWVDLVRELRDPDVQHGLGYPLAIAGAIGRERAGDDSR</sequence>
<dbReference type="AlphaFoldDB" id="A0ABD5URQ9"/>
<protein>
    <submittedName>
        <fullName evidence="1">DUF1641 domain-containing protein</fullName>
    </submittedName>
</protein>